<dbReference type="Pfam" id="PF24793">
    <property type="entry name" value="GINT1_N"/>
    <property type="match status" value="1"/>
</dbReference>
<evidence type="ECO:0000313" key="3">
    <source>
        <dbReference type="Proteomes" id="UP001243195"/>
    </source>
</evidence>
<protein>
    <recommendedName>
        <fullName evidence="1">Glucosamine inositolphosphorylceramide transferase 1 N-terminal domain-containing protein</fullName>
    </recommendedName>
</protein>
<sequence>MKKNKYNYSIISSYCPKMYFIQYLKKKIYKLLNKLQERKYNSHWYIRFGWIDPNQDIKSQIQNLYEIHPTSSDYLYADGFYAQHENREYIFIEEIDHTHPDGFISVIEIFKDGTHTQPQPIMKLDYHLSFPCVFKIAEEWYMVPESFKNHTIELWKSNKFPYEWEKHSNLMEDVLAVDSIPFFHEGYWYLFTSLRQKCKKFGNHLDLFYTEDLLNPDWKAHPQNPVCKGLLNQRMAGIPFSRNDKLIRPVQNSLKRYGAELELREIIELSPTQYSEKFIEKISSGWNKLDDGCHTLNIVNNFIIMDAIRLSSKMNTSTIKTNSALKI</sequence>
<dbReference type="AlphaFoldDB" id="A0AAW8JF82"/>
<evidence type="ECO:0000313" key="2">
    <source>
        <dbReference type="EMBL" id="MDQ9071426.1"/>
    </source>
</evidence>
<dbReference type="SUPFAM" id="SSF75005">
    <property type="entry name" value="Arabinanase/levansucrase/invertase"/>
    <property type="match status" value="1"/>
</dbReference>
<dbReference type="Proteomes" id="UP001243195">
    <property type="component" value="Unassembled WGS sequence"/>
</dbReference>
<dbReference type="InterPro" id="IPR056442">
    <property type="entry name" value="GINT1_N"/>
</dbReference>
<accession>A0AAW8JF82</accession>
<proteinExistence type="predicted"/>
<reference evidence="2" key="1">
    <citation type="submission" date="2023-08" db="EMBL/GenBank/DDBJ databases">
        <title>Emergence of clinically-relevant ST2 carbapenem-resistant Acinetobacter baumannii strains in hospital sewages in Zhejiang, East of China.</title>
        <authorList>
            <person name="Kaichao C."/>
            <person name="Zhang R."/>
        </authorList>
    </citation>
    <scope>NUCLEOTIDE SEQUENCE</scope>
    <source>
        <strain evidence="2">M-SY-60</strain>
    </source>
</reference>
<dbReference type="EMBL" id="JAVIDA010000008">
    <property type="protein sequence ID" value="MDQ9071426.1"/>
    <property type="molecule type" value="Genomic_DNA"/>
</dbReference>
<feature type="domain" description="Glucosamine inositolphosphorylceramide transferase 1 N-terminal" evidence="1">
    <location>
        <begin position="76"/>
        <end position="279"/>
    </location>
</feature>
<organism evidence="2 3">
    <name type="scientific">Acinetobacter gerneri</name>
    <dbReference type="NCBI Taxonomy" id="202952"/>
    <lineage>
        <taxon>Bacteria</taxon>
        <taxon>Pseudomonadati</taxon>
        <taxon>Pseudomonadota</taxon>
        <taxon>Gammaproteobacteria</taxon>
        <taxon>Moraxellales</taxon>
        <taxon>Moraxellaceae</taxon>
        <taxon>Acinetobacter</taxon>
    </lineage>
</organism>
<gene>
    <name evidence="2" type="ORF">RFH51_08155</name>
</gene>
<evidence type="ECO:0000259" key="1">
    <source>
        <dbReference type="Pfam" id="PF24793"/>
    </source>
</evidence>
<name>A0AAW8JF82_9GAMM</name>
<dbReference type="InterPro" id="IPR023296">
    <property type="entry name" value="Glyco_hydro_beta-prop_sf"/>
</dbReference>
<comment type="caution">
    <text evidence="2">The sequence shown here is derived from an EMBL/GenBank/DDBJ whole genome shotgun (WGS) entry which is preliminary data.</text>
</comment>